<evidence type="ECO:0000259" key="6">
    <source>
        <dbReference type="Pfam" id="PF05699"/>
    </source>
</evidence>
<proteinExistence type="predicted"/>
<name>A0A9P6T913_9BASI</name>
<keyword evidence="2" id="KW-0479">Metal-binding</keyword>
<keyword evidence="5" id="KW-0539">Nucleus</keyword>
<dbReference type="InterPro" id="IPR008906">
    <property type="entry name" value="HATC_C_dom"/>
</dbReference>
<dbReference type="InterPro" id="IPR052035">
    <property type="entry name" value="ZnF_BED_domain_contain"/>
</dbReference>
<evidence type="ECO:0000313" key="8">
    <source>
        <dbReference type="Proteomes" id="UP000886653"/>
    </source>
</evidence>
<dbReference type="PANTHER" id="PTHR46481">
    <property type="entry name" value="ZINC FINGER BED DOMAIN-CONTAINING PROTEIN 4"/>
    <property type="match status" value="1"/>
</dbReference>
<reference evidence="7" key="1">
    <citation type="submission" date="2013-11" db="EMBL/GenBank/DDBJ databases">
        <title>Genome sequence of the fusiform rust pathogen reveals effectors for host alternation and coevolution with pine.</title>
        <authorList>
            <consortium name="DOE Joint Genome Institute"/>
            <person name="Smith K."/>
            <person name="Pendleton A."/>
            <person name="Kubisiak T."/>
            <person name="Anderson C."/>
            <person name="Salamov A."/>
            <person name="Aerts A."/>
            <person name="Riley R."/>
            <person name="Clum A."/>
            <person name="Lindquist E."/>
            <person name="Ence D."/>
            <person name="Campbell M."/>
            <person name="Kronenberg Z."/>
            <person name="Feau N."/>
            <person name="Dhillon B."/>
            <person name="Hamelin R."/>
            <person name="Burleigh J."/>
            <person name="Smith J."/>
            <person name="Yandell M."/>
            <person name="Nelson C."/>
            <person name="Grigoriev I."/>
            <person name="Davis J."/>
        </authorList>
    </citation>
    <scope>NUCLEOTIDE SEQUENCE</scope>
    <source>
        <strain evidence="7">G11</strain>
    </source>
</reference>
<organism evidence="7 8">
    <name type="scientific">Cronartium quercuum f. sp. fusiforme G11</name>
    <dbReference type="NCBI Taxonomy" id="708437"/>
    <lineage>
        <taxon>Eukaryota</taxon>
        <taxon>Fungi</taxon>
        <taxon>Dikarya</taxon>
        <taxon>Basidiomycota</taxon>
        <taxon>Pucciniomycotina</taxon>
        <taxon>Pucciniomycetes</taxon>
        <taxon>Pucciniales</taxon>
        <taxon>Coleosporiaceae</taxon>
        <taxon>Cronartium</taxon>
    </lineage>
</organism>
<keyword evidence="8" id="KW-1185">Reference proteome</keyword>
<evidence type="ECO:0000256" key="3">
    <source>
        <dbReference type="ARBA" id="ARBA00022771"/>
    </source>
</evidence>
<sequence>MCSTDPDFQHLKFTPQEWEGLSQFHNFLKPFSVFTSQYPDQAYDQLDTHPAIKIAIQPMMDKLRLYRDAALRKPVYLCAVMLDPCQKMNNICPNLITKTEAHNLLSSECERLCGDNPFQLHHPDQPGSEGTSESDPWALTGAATDPFDIQDEVNSYLTAPIVYKNTHILDWWRLNATQFPNLAIASRAILAVPATSVPSECTFSAGSRICDNLRGSLKAGTIAAQVCLGSWLNFFDSSGI</sequence>
<evidence type="ECO:0000256" key="2">
    <source>
        <dbReference type="ARBA" id="ARBA00022723"/>
    </source>
</evidence>
<evidence type="ECO:0000256" key="5">
    <source>
        <dbReference type="ARBA" id="ARBA00023242"/>
    </source>
</evidence>
<gene>
    <name evidence="7" type="ORF">CROQUDRAFT_661693</name>
</gene>
<dbReference type="GO" id="GO:0008270">
    <property type="term" value="F:zinc ion binding"/>
    <property type="evidence" value="ECO:0007669"/>
    <property type="project" value="UniProtKB-KW"/>
</dbReference>
<keyword evidence="4" id="KW-0862">Zinc</keyword>
<accession>A0A9P6T913</accession>
<comment type="caution">
    <text evidence="7">The sequence shown here is derived from an EMBL/GenBank/DDBJ whole genome shotgun (WGS) entry which is preliminary data.</text>
</comment>
<protein>
    <recommendedName>
        <fullName evidence="6">HAT C-terminal dimerisation domain-containing protein</fullName>
    </recommendedName>
</protein>
<dbReference type="GO" id="GO:0005634">
    <property type="term" value="C:nucleus"/>
    <property type="evidence" value="ECO:0007669"/>
    <property type="project" value="UniProtKB-SubCell"/>
</dbReference>
<comment type="subcellular location">
    <subcellularLocation>
        <location evidence="1">Nucleus</location>
    </subcellularLocation>
</comment>
<dbReference type="AlphaFoldDB" id="A0A9P6T913"/>
<dbReference type="GO" id="GO:0046983">
    <property type="term" value="F:protein dimerization activity"/>
    <property type="evidence" value="ECO:0007669"/>
    <property type="project" value="InterPro"/>
</dbReference>
<dbReference type="SUPFAM" id="SSF53098">
    <property type="entry name" value="Ribonuclease H-like"/>
    <property type="match status" value="1"/>
</dbReference>
<evidence type="ECO:0000256" key="4">
    <source>
        <dbReference type="ARBA" id="ARBA00022833"/>
    </source>
</evidence>
<dbReference type="EMBL" id="MU167328">
    <property type="protein sequence ID" value="KAG0143124.1"/>
    <property type="molecule type" value="Genomic_DNA"/>
</dbReference>
<feature type="domain" description="HAT C-terminal dimerisation" evidence="6">
    <location>
        <begin position="152"/>
        <end position="232"/>
    </location>
</feature>
<dbReference type="InterPro" id="IPR012337">
    <property type="entry name" value="RNaseH-like_sf"/>
</dbReference>
<dbReference type="Proteomes" id="UP000886653">
    <property type="component" value="Unassembled WGS sequence"/>
</dbReference>
<dbReference type="OrthoDB" id="2448202at2759"/>
<evidence type="ECO:0000313" key="7">
    <source>
        <dbReference type="EMBL" id="KAG0143124.1"/>
    </source>
</evidence>
<dbReference type="Pfam" id="PF05699">
    <property type="entry name" value="Dimer_Tnp_hAT"/>
    <property type="match status" value="1"/>
</dbReference>
<keyword evidence="3" id="KW-0863">Zinc-finger</keyword>
<evidence type="ECO:0000256" key="1">
    <source>
        <dbReference type="ARBA" id="ARBA00004123"/>
    </source>
</evidence>
<dbReference type="PANTHER" id="PTHR46481:SF10">
    <property type="entry name" value="ZINC FINGER BED DOMAIN-CONTAINING PROTEIN 39"/>
    <property type="match status" value="1"/>
</dbReference>